<keyword evidence="2" id="KW-1185">Reference proteome</keyword>
<gene>
    <name evidence="1" type="ORF">AXG93_3698s1060</name>
</gene>
<protein>
    <submittedName>
        <fullName evidence="1">Uncharacterized protein</fullName>
    </submittedName>
</protein>
<accession>A0A176VYN1</accession>
<dbReference type="Proteomes" id="UP000077202">
    <property type="component" value="Unassembled WGS sequence"/>
</dbReference>
<sequence length="91" mass="9432">MDVTGAAVGAHRNLVVLGGPDRQTHKSRTGILEFEFPRDDRLEPGTAARIHSVPTGTAAAPSKIADVDPTALPAAAARPMHHLAESGKCTA</sequence>
<comment type="caution">
    <text evidence="1">The sequence shown here is derived from an EMBL/GenBank/DDBJ whole genome shotgun (WGS) entry which is preliminary data.</text>
</comment>
<organism evidence="1 2">
    <name type="scientific">Marchantia polymorpha subsp. ruderalis</name>
    <dbReference type="NCBI Taxonomy" id="1480154"/>
    <lineage>
        <taxon>Eukaryota</taxon>
        <taxon>Viridiplantae</taxon>
        <taxon>Streptophyta</taxon>
        <taxon>Embryophyta</taxon>
        <taxon>Marchantiophyta</taxon>
        <taxon>Marchantiopsida</taxon>
        <taxon>Marchantiidae</taxon>
        <taxon>Marchantiales</taxon>
        <taxon>Marchantiaceae</taxon>
        <taxon>Marchantia</taxon>
    </lineage>
</organism>
<name>A0A176VYN1_MARPO</name>
<dbReference type="EMBL" id="LVLJ01002330">
    <property type="protein sequence ID" value="OAE25471.1"/>
    <property type="molecule type" value="Genomic_DNA"/>
</dbReference>
<evidence type="ECO:0000313" key="2">
    <source>
        <dbReference type="Proteomes" id="UP000077202"/>
    </source>
</evidence>
<evidence type="ECO:0000313" key="1">
    <source>
        <dbReference type="EMBL" id="OAE25471.1"/>
    </source>
</evidence>
<proteinExistence type="predicted"/>
<dbReference type="AlphaFoldDB" id="A0A176VYN1"/>
<reference evidence="1" key="1">
    <citation type="submission" date="2016-03" db="EMBL/GenBank/DDBJ databases">
        <title>Mechanisms controlling the formation of the plant cell surface in tip-growing cells are functionally conserved among land plants.</title>
        <authorList>
            <person name="Honkanen S."/>
            <person name="Jones V.A."/>
            <person name="Morieri G."/>
            <person name="Champion C."/>
            <person name="Hetherington A.J."/>
            <person name="Kelly S."/>
            <person name="Saint-Marcoux D."/>
            <person name="Proust H."/>
            <person name="Prescott H."/>
            <person name="Dolan L."/>
        </authorList>
    </citation>
    <scope>NUCLEOTIDE SEQUENCE [LARGE SCALE GENOMIC DNA]</scope>
    <source>
        <tissue evidence="1">Whole gametophyte</tissue>
    </source>
</reference>